<reference evidence="1" key="1">
    <citation type="submission" date="2018-05" db="EMBL/GenBank/DDBJ databases">
        <title>Genome Comparison of Lactic Acid Bacteria Isolated from non-Wheat Sourdough.</title>
        <authorList>
            <person name="Rice T."/>
            <person name="Axel C."/>
            <person name="Lynch K.M."/>
            <person name="Benz C."/>
            <person name="Arendt E.K."/>
            <person name="Coffey A."/>
        </authorList>
    </citation>
    <scope>NUCLEOTIDE SEQUENCE</scope>
    <source>
        <strain evidence="1">TR055</strain>
    </source>
</reference>
<dbReference type="Proteomes" id="UP000785759">
    <property type="component" value="Unassembled WGS sequence"/>
</dbReference>
<proteinExistence type="predicted"/>
<evidence type="ECO:0000313" key="2">
    <source>
        <dbReference type="Proteomes" id="UP000785759"/>
    </source>
</evidence>
<sequence>MAYKVTNKQAKFYHSLKTYGKKSAVIADYDLTYDETLGVATKYVTTSGTYYHMFSYDSGGFEKSSSANESFNYDSFDDFGYVKASDVKRVSMVKSQWTYKKAKPYYVANPYTRRIWSAPIYTKHYTYITKVFDRLTTTQLYATKELIKRNGAHYVFLETAHQKLGWVYKTPKVLIAGKYRDAGRALLKPKSHDTMTVKRQNKKSTTNRVGVNDSLSLPQRAYVVRNKDKHISKVLVIAMDNRPIKVNFRHGQATKLTCYAYQRTIWKTITKKKTLKSSYYLAHSDMDIAATDIKFYKKSSKKLLTVKTNGNDGVAKVLIYRNGRVTFNTRVYKNVATYPLTDFD</sequence>
<comment type="caution">
    <text evidence="1">The sequence shown here is derived from an EMBL/GenBank/DDBJ whole genome shotgun (WGS) entry which is preliminary data.</text>
</comment>
<gene>
    <name evidence="1" type="ORF">DIS17_02840</name>
</gene>
<name>A0AAJ5FPD1_LEVBR</name>
<dbReference type="EMBL" id="QFDK01000002">
    <property type="protein sequence ID" value="TOZ05608.1"/>
    <property type="molecule type" value="Genomic_DNA"/>
</dbReference>
<protein>
    <submittedName>
        <fullName evidence="1">Uncharacterized protein</fullName>
    </submittedName>
</protein>
<organism evidence="1 2">
    <name type="scientific">Levilactobacillus brevis</name>
    <name type="common">Lactobacillus brevis</name>
    <dbReference type="NCBI Taxonomy" id="1580"/>
    <lineage>
        <taxon>Bacteria</taxon>
        <taxon>Bacillati</taxon>
        <taxon>Bacillota</taxon>
        <taxon>Bacilli</taxon>
        <taxon>Lactobacillales</taxon>
        <taxon>Lactobacillaceae</taxon>
        <taxon>Levilactobacillus</taxon>
    </lineage>
</organism>
<dbReference type="AlphaFoldDB" id="A0AAJ5FPD1"/>
<evidence type="ECO:0000313" key="1">
    <source>
        <dbReference type="EMBL" id="TOZ05608.1"/>
    </source>
</evidence>
<accession>A0AAJ5FPD1</accession>